<dbReference type="AlphaFoldDB" id="A0A9P3PV70"/>
<evidence type="ECO:0000313" key="1">
    <source>
        <dbReference type="EMBL" id="GLB42104.1"/>
    </source>
</evidence>
<reference evidence="1" key="1">
    <citation type="submission" date="2022-07" db="EMBL/GenBank/DDBJ databases">
        <title>The genome of Lyophyllum shimeji provides insight into the initial evolution of ectomycorrhizal fungal genome.</title>
        <authorList>
            <person name="Kobayashi Y."/>
            <person name="Shibata T."/>
            <person name="Hirakawa H."/>
            <person name="Shigenobu S."/>
            <person name="Nishiyama T."/>
            <person name="Yamada A."/>
            <person name="Hasebe M."/>
            <person name="Kawaguchi M."/>
        </authorList>
    </citation>
    <scope>NUCLEOTIDE SEQUENCE</scope>
    <source>
        <strain evidence="1">AT787</strain>
    </source>
</reference>
<comment type="caution">
    <text evidence="1">The sequence shown here is derived from an EMBL/GenBank/DDBJ whole genome shotgun (WGS) entry which is preliminary data.</text>
</comment>
<gene>
    <name evidence="1" type="ORF">LshimejAT787_1101190</name>
</gene>
<protein>
    <submittedName>
        <fullName evidence="1">Uncharacterized protein</fullName>
    </submittedName>
</protein>
<dbReference type="EMBL" id="BRPK01000011">
    <property type="protein sequence ID" value="GLB42104.1"/>
    <property type="molecule type" value="Genomic_DNA"/>
</dbReference>
<proteinExistence type="predicted"/>
<name>A0A9P3PV70_LYOSH</name>
<organism evidence="1 2">
    <name type="scientific">Lyophyllum shimeji</name>
    <name type="common">Hon-shimeji</name>
    <name type="synonym">Tricholoma shimeji</name>
    <dbReference type="NCBI Taxonomy" id="47721"/>
    <lineage>
        <taxon>Eukaryota</taxon>
        <taxon>Fungi</taxon>
        <taxon>Dikarya</taxon>
        <taxon>Basidiomycota</taxon>
        <taxon>Agaricomycotina</taxon>
        <taxon>Agaricomycetes</taxon>
        <taxon>Agaricomycetidae</taxon>
        <taxon>Agaricales</taxon>
        <taxon>Tricholomatineae</taxon>
        <taxon>Lyophyllaceae</taxon>
        <taxon>Lyophyllum</taxon>
    </lineage>
</organism>
<sequence>MASRVRYSTRPIFPAETGKSPIERMQLGRRGGPLDLVQLPARPGEAKKRRNAAKEAQNSQVVPCFRNRVQAIIIPQFYPDVEWVIRSRTVISANGSRCKLDDGFIANLISTELSSRTWNDVNPGFFRCA</sequence>
<dbReference type="Proteomes" id="UP001063166">
    <property type="component" value="Unassembled WGS sequence"/>
</dbReference>
<evidence type="ECO:0000313" key="2">
    <source>
        <dbReference type="Proteomes" id="UP001063166"/>
    </source>
</evidence>
<keyword evidence="2" id="KW-1185">Reference proteome</keyword>
<accession>A0A9P3PV70</accession>